<evidence type="ECO:0000313" key="3">
    <source>
        <dbReference type="Proteomes" id="UP000198520"/>
    </source>
</evidence>
<accession>A0A1I2HZT6</accession>
<dbReference type="EMBL" id="FONZ01000006">
    <property type="protein sequence ID" value="SFF35492.1"/>
    <property type="molecule type" value="Genomic_DNA"/>
</dbReference>
<dbReference type="AlphaFoldDB" id="A0A1I2HZT6"/>
<proteinExistence type="predicted"/>
<dbReference type="Gene3D" id="2.60.40.2700">
    <property type="match status" value="4"/>
</dbReference>
<evidence type="ECO:0000313" key="2">
    <source>
        <dbReference type="EMBL" id="SFF35492.1"/>
    </source>
</evidence>
<evidence type="ECO:0000256" key="1">
    <source>
        <dbReference type="SAM" id="MobiDB-lite"/>
    </source>
</evidence>
<reference evidence="3" key="1">
    <citation type="submission" date="2016-10" db="EMBL/GenBank/DDBJ databases">
        <authorList>
            <person name="Varghese N."/>
            <person name="Submissions S."/>
        </authorList>
    </citation>
    <scope>NUCLEOTIDE SEQUENCE [LARGE SCALE GENOMIC DNA]</scope>
    <source>
        <strain evidence="3">DSM 19083</strain>
    </source>
</reference>
<protein>
    <submittedName>
        <fullName evidence="2">Uncharacterized protein</fullName>
    </submittedName>
</protein>
<keyword evidence="3" id="KW-1185">Reference proteome</keyword>
<feature type="region of interest" description="Disordered" evidence="1">
    <location>
        <begin position="1"/>
        <end position="31"/>
    </location>
</feature>
<name>A0A1I2HZT6_9MICO</name>
<organism evidence="2 3">
    <name type="scientific">Flavimobilis marinus</name>
    <dbReference type="NCBI Taxonomy" id="285351"/>
    <lineage>
        <taxon>Bacteria</taxon>
        <taxon>Bacillati</taxon>
        <taxon>Actinomycetota</taxon>
        <taxon>Actinomycetes</taxon>
        <taxon>Micrococcales</taxon>
        <taxon>Jonesiaceae</taxon>
        <taxon>Flavimobilis</taxon>
    </lineage>
</organism>
<gene>
    <name evidence="2" type="ORF">SAMN04488035_2631</name>
</gene>
<dbReference type="STRING" id="285351.SAMN04488035_2631"/>
<sequence>MPPAIGSCALSDSRRSLTRGSRPDSLRSPGARGHAQCLDGLEIGMFSAQPGVRARVMASAAAALLGLVATTGVVAPPALAAEAVPERLLTLDISKNIERSFRAGDEVTFTYTATNNNDFAIQAAPNEAVEIHFSPDREGPRGDGFGFAVGGDCVEMGLSPDSYTFQSTAPLPTTFEPGGMLECSLTYTTTAGDVARGGIWTAITHYPGDSQDHDRWWWDYSTFMTYEAEGGSDLPTISGTPLVGQTLTADSWWWHPYDAPHAHQWLRDGVPIPGATSATYLVTQADVGARLALRTEASGIGMAFDSVSTAVVQAPGLTAAVPRVVGDAQVGSTLTVTPGGWDPPGVTFAYQWLRDGTVIRGATAVRYTIVPQDVARRISVRVTGSHANGASAVAVSGVTAPVRAGVIVTSSSARISGAARVGRKLTAVSPKVVTPGVTTAYQWLRNGKKITGATKKTYTLKAADKSKKIAVAVTVRKPGFASVTSRSSATPKIKAGKIAVRQRAKVKGAPRVGKKLTAVVPKVGVTRAKYSYQWLRDGKKIKGATKKKYKISSRDRGDKISVKVTVKKPGYAAVTSSSARTKAVRGR</sequence>
<dbReference type="Proteomes" id="UP000198520">
    <property type="component" value="Unassembled WGS sequence"/>
</dbReference>